<keyword evidence="11" id="KW-0511">Multifunctional enzyme</keyword>
<dbReference type="SMART" id="SM00904">
    <property type="entry name" value="Flavokinase"/>
    <property type="match status" value="1"/>
</dbReference>
<dbReference type="CDD" id="cd02064">
    <property type="entry name" value="FAD_synthetase_N"/>
    <property type="match status" value="1"/>
</dbReference>
<dbReference type="PANTHER" id="PTHR22749:SF6">
    <property type="entry name" value="RIBOFLAVIN KINASE"/>
    <property type="match status" value="1"/>
</dbReference>
<dbReference type="Proteomes" id="UP000178417">
    <property type="component" value="Unassembled WGS sequence"/>
</dbReference>
<dbReference type="NCBIfam" id="TIGR00083">
    <property type="entry name" value="ribF"/>
    <property type="match status" value="1"/>
</dbReference>
<evidence type="ECO:0000256" key="8">
    <source>
        <dbReference type="ARBA" id="ARBA00022777"/>
    </source>
</evidence>
<dbReference type="AlphaFoldDB" id="A0A1F4SW25"/>
<gene>
    <name evidence="16" type="ORF">A2310_02325</name>
</gene>
<dbReference type="InterPro" id="IPR014729">
    <property type="entry name" value="Rossmann-like_a/b/a_fold"/>
</dbReference>
<keyword evidence="9 14" id="KW-0274">FAD</keyword>
<comment type="catalytic activity">
    <reaction evidence="12 14">
        <text>riboflavin + ATP = FMN + ADP + H(+)</text>
        <dbReference type="Rhea" id="RHEA:14357"/>
        <dbReference type="ChEBI" id="CHEBI:15378"/>
        <dbReference type="ChEBI" id="CHEBI:30616"/>
        <dbReference type="ChEBI" id="CHEBI:57986"/>
        <dbReference type="ChEBI" id="CHEBI:58210"/>
        <dbReference type="ChEBI" id="CHEBI:456216"/>
        <dbReference type="EC" id="2.7.1.26"/>
    </reaction>
</comment>
<dbReference type="NCBIfam" id="NF004160">
    <property type="entry name" value="PRK05627.1-3"/>
    <property type="match status" value="1"/>
</dbReference>
<dbReference type="GO" id="GO:0005524">
    <property type="term" value="F:ATP binding"/>
    <property type="evidence" value="ECO:0007669"/>
    <property type="project" value="UniProtKB-UniRule"/>
</dbReference>
<dbReference type="FunFam" id="3.40.50.620:FF:000021">
    <property type="entry name" value="Riboflavin biosynthesis protein"/>
    <property type="match status" value="1"/>
</dbReference>
<evidence type="ECO:0000256" key="13">
    <source>
        <dbReference type="ARBA" id="ARBA00049494"/>
    </source>
</evidence>
<dbReference type="Pfam" id="PF06574">
    <property type="entry name" value="FAD_syn"/>
    <property type="match status" value="1"/>
</dbReference>
<evidence type="ECO:0000256" key="12">
    <source>
        <dbReference type="ARBA" id="ARBA00047880"/>
    </source>
</evidence>
<keyword evidence="10 14" id="KW-0067">ATP-binding</keyword>
<evidence type="ECO:0000256" key="3">
    <source>
        <dbReference type="ARBA" id="ARBA00022630"/>
    </source>
</evidence>
<dbReference type="NCBIfam" id="NF004162">
    <property type="entry name" value="PRK05627.1-5"/>
    <property type="match status" value="1"/>
</dbReference>
<dbReference type="GO" id="GO:0008531">
    <property type="term" value="F:riboflavin kinase activity"/>
    <property type="evidence" value="ECO:0007669"/>
    <property type="project" value="UniProtKB-UniRule"/>
</dbReference>
<dbReference type="EC" id="2.7.1.26" evidence="14"/>
<protein>
    <recommendedName>
        <fullName evidence="14">Riboflavin biosynthesis protein</fullName>
    </recommendedName>
    <domain>
        <recommendedName>
            <fullName evidence="14">Riboflavin kinase</fullName>
            <ecNumber evidence="14">2.7.1.26</ecNumber>
        </recommendedName>
        <alternativeName>
            <fullName evidence="14">Flavokinase</fullName>
        </alternativeName>
    </domain>
    <domain>
        <recommendedName>
            <fullName evidence="14">FMN adenylyltransferase</fullName>
            <ecNumber evidence="14">2.7.7.2</ecNumber>
        </recommendedName>
        <alternativeName>
            <fullName evidence="14">FAD pyrophosphorylase</fullName>
        </alternativeName>
        <alternativeName>
            <fullName evidence="14">FAD synthase</fullName>
        </alternativeName>
    </domain>
</protein>
<proteinExistence type="inferred from homology"/>
<dbReference type="EC" id="2.7.7.2" evidence="14"/>
<dbReference type="Gene3D" id="3.40.50.620">
    <property type="entry name" value="HUPs"/>
    <property type="match status" value="1"/>
</dbReference>
<comment type="pathway">
    <text evidence="1 14">Cofactor biosynthesis; FAD biosynthesis; FAD from FMN: step 1/1.</text>
</comment>
<evidence type="ECO:0000256" key="5">
    <source>
        <dbReference type="ARBA" id="ARBA00022679"/>
    </source>
</evidence>
<dbReference type="STRING" id="1802579.A2310_02325"/>
<dbReference type="Gene3D" id="2.40.30.30">
    <property type="entry name" value="Riboflavin kinase-like"/>
    <property type="match status" value="1"/>
</dbReference>
<dbReference type="SUPFAM" id="SSF82114">
    <property type="entry name" value="Riboflavin kinase-like"/>
    <property type="match status" value="1"/>
</dbReference>
<evidence type="ECO:0000313" key="16">
    <source>
        <dbReference type="EMBL" id="OGC24631.1"/>
    </source>
</evidence>
<dbReference type="PANTHER" id="PTHR22749">
    <property type="entry name" value="RIBOFLAVIN KINASE/FMN ADENYLYLTRANSFERASE"/>
    <property type="match status" value="1"/>
</dbReference>
<comment type="catalytic activity">
    <reaction evidence="13 14">
        <text>FMN + ATP + H(+) = FAD + diphosphate</text>
        <dbReference type="Rhea" id="RHEA:17237"/>
        <dbReference type="ChEBI" id="CHEBI:15378"/>
        <dbReference type="ChEBI" id="CHEBI:30616"/>
        <dbReference type="ChEBI" id="CHEBI:33019"/>
        <dbReference type="ChEBI" id="CHEBI:57692"/>
        <dbReference type="ChEBI" id="CHEBI:58210"/>
        <dbReference type="EC" id="2.7.7.2"/>
    </reaction>
</comment>
<comment type="similarity">
    <text evidence="14">Belongs to the ribF family.</text>
</comment>
<feature type="domain" description="Riboflavin kinase" evidence="15">
    <location>
        <begin position="179"/>
        <end position="299"/>
    </location>
</feature>
<dbReference type="InterPro" id="IPR023468">
    <property type="entry name" value="Riboflavin_kinase"/>
</dbReference>
<reference evidence="16 17" key="1">
    <citation type="journal article" date="2016" name="Nat. Commun.">
        <title>Thousands of microbial genomes shed light on interconnected biogeochemical processes in an aquifer system.</title>
        <authorList>
            <person name="Anantharaman K."/>
            <person name="Brown C.T."/>
            <person name="Hug L.A."/>
            <person name="Sharon I."/>
            <person name="Castelle C.J."/>
            <person name="Probst A.J."/>
            <person name="Thomas B.C."/>
            <person name="Singh A."/>
            <person name="Wilkins M.J."/>
            <person name="Karaoz U."/>
            <person name="Brodie E.L."/>
            <person name="Williams K.H."/>
            <person name="Hubbard S.S."/>
            <person name="Banfield J.F."/>
        </authorList>
    </citation>
    <scope>NUCLEOTIDE SEQUENCE [LARGE SCALE GENOMIC DNA]</scope>
</reference>
<evidence type="ECO:0000256" key="10">
    <source>
        <dbReference type="ARBA" id="ARBA00022840"/>
    </source>
</evidence>
<organism evidence="16 17">
    <name type="scientific">candidate division WOR-1 bacterium RIFOXYB2_FULL_37_13</name>
    <dbReference type="NCBI Taxonomy" id="1802579"/>
    <lineage>
        <taxon>Bacteria</taxon>
        <taxon>Bacillati</taxon>
        <taxon>Saganbacteria</taxon>
    </lineage>
</organism>
<comment type="caution">
    <text evidence="16">The sequence shown here is derived from an EMBL/GenBank/DDBJ whole genome shotgun (WGS) entry which is preliminary data.</text>
</comment>
<dbReference type="EMBL" id="MEUB01000008">
    <property type="protein sequence ID" value="OGC24631.1"/>
    <property type="molecule type" value="Genomic_DNA"/>
</dbReference>
<dbReference type="InterPro" id="IPR002606">
    <property type="entry name" value="Riboflavin_kinase_bac"/>
</dbReference>
<name>A0A1F4SW25_UNCSA</name>
<dbReference type="GO" id="GO:0003919">
    <property type="term" value="F:FMN adenylyltransferase activity"/>
    <property type="evidence" value="ECO:0007669"/>
    <property type="project" value="UniProtKB-UniRule"/>
</dbReference>
<keyword evidence="3 14" id="KW-0285">Flavoprotein</keyword>
<dbReference type="PIRSF" id="PIRSF004491">
    <property type="entry name" value="FAD_Synth"/>
    <property type="match status" value="1"/>
</dbReference>
<keyword evidence="4 14" id="KW-0288">FMN</keyword>
<dbReference type="InterPro" id="IPR004821">
    <property type="entry name" value="Cyt_trans-like"/>
</dbReference>
<evidence type="ECO:0000313" key="17">
    <source>
        <dbReference type="Proteomes" id="UP000178417"/>
    </source>
</evidence>
<evidence type="ECO:0000256" key="11">
    <source>
        <dbReference type="ARBA" id="ARBA00023268"/>
    </source>
</evidence>
<dbReference type="InterPro" id="IPR015865">
    <property type="entry name" value="Riboflavin_kinase_bac/euk"/>
</dbReference>
<dbReference type="Pfam" id="PF01687">
    <property type="entry name" value="Flavokinase"/>
    <property type="match status" value="1"/>
</dbReference>
<evidence type="ECO:0000256" key="4">
    <source>
        <dbReference type="ARBA" id="ARBA00022643"/>
    </source>
</evidence>
<dbReference type="InterPro" id="IPR023465">
    <property type="entry name" value="Riboflavin_kinase_dom_sf"/>
</dbReference>
<keyword evidence="6 14" id="KW-0548">Nucleotidyltransferase</keyword>
<evidence type="ECO:0000259" key="15">
    <source>
        <dbReference type="SMART" id="SM00904"/>
    </source>
</evidence>
<evidence type="ECO:0000256" key="2">
    <source>
        <dbReference type="ARBA" id="ARBA00005201"/>
    </source>
</evidence>
<keyword evidence="8 14" id="KW-0418">Kinase</keyword>
<keyword evidence="5 14" id="KW-0808">Transferase</keyword>
<comment type="pathway">
    <text evidence="2 14">Cofactor biosynthesis; FMN biosynthesis; FMN from riboflavin (ATP route): step 1/1.</text>
</comment>
<dbReference type="UniPathway" id="UPA00276">
    <property type="reaction ID" value="UER00406"/>
</dbReference>
<evidence type="ECO:0000256" key="14">
    <source>
        <dbReference type="PIRNR" id="PIRNR004491"/>
    </source>
</evidence>
<evidence type="ECO:0000256" key="6">
    <source>
        <dbReference type="ARBA" id="ARBA00022695"/>
    </source>
</evidence>
<sequence>MYKNSAENFQNKTVVALGTFDGIHLGHQRIIKDAISYARRRGLKCVVTTFDPHPQQFIDAKEHLKLLTTLGERKKLFKKLGVGIVKVFKFNKELRNLNCKEFVRKFIVNELKAGVVFVGYDYEFGKGRSGGVKELRIFGEKYDFKVKMVRPFKSEGIVVKSSFIRRLLAMGDFRKALSLLGHYYNVSGQVIRGAGRGSEIGFPTANLFVDRHKLIPVHGVYVGVIGKRRCLVNIGVRPTFKTEQAAVEVFIPKFHGNLYGKKLEVKILKRLRNEIKFPNSELLKEQIKKDIDACLSYKLQ</sequence>
<dbReference type="UniPathway" id="UPA00277">
    <property type="reaction ID" value="UER00407"/>
</dbReference>
<dbReference type="GO" id="GO:0006747">
    <property type="term" value="P:FAD biosynthetic process"/>
    <property type="evidence" value="ECO:0007669"/>
    <property type="project" value="UniProtKB-UniRule"/>
</dbReference>
<accession>A0A1F4SW25</accession>
<dbReference type="NCBIfam" id="TIGR00125">
    <property type="entry name" value="cyt_tran_rel"/>
    <property type="match status" value="1"/>
</dbReference>
<dbReference type="InterPro" id="IPR015864">
    <property type="entry name" value="FAD_synthase"/>
</dbReference>
<evidence type="ECO:0000256" key="1">
    <source>
        <dbReference type="ARBA" id="ARBA00004726"/>
    </source>
</evidence>
<evidence type="ECO:0000256" key="9">
    <source>
        <dbReference type="ARBA" id="ARBA00022827"/>
    </source>
</evidence>
<keyword evidence="7 14" id="KW-0547">Nucleotide-binding</keyword>
<evidence type="ECO:0000256" key="7">
    <source>
        <dbReference type="ARBA" id="ARBA00022741"/>
    </source>
</evidence>
<dbReference type="SUPFAM" id="SSF52374">
    <property type="entry name" value="Nucleotidylyl transferase"/>
    <property type="match status" value="1"/>
</dbReference>
<dbReference type="GO" id="GO:0009398">
    <property type="term" value="P:FMN biosynthetic process"/>
    <property type="evidence" value="ECO:0007669"/>
    <property type="project" value="UniProtKB-UniRule"/>
</dbReference>
<dbReference type="GO" id="GO:0009231">
    <property type="term" value="P:riboflavin biosynthetic process"/>
    <property type="evidence" value="ECO:0007669"/>
    <property type="project" value="InterPro"/>
</dbReference>